<dbReference type="PANTHER" id="PTHR23422">
    <property type="entry name" value="DIPEPTIDYL PEPTIDASE III-RELATED"/>
    <property type="match status" value="1"/>
</dbReference>
<proteinExistence type="inferred from homology"/>
<keyword evidence="12" id="KW-0482">Metalloprotease</keyword>
<dbReference type="AlphaFoldDB" id="A0AAN0JPN0"/>
<dbReference type="GO" id="GO:0008237">
    <property type="term" value="F:metallopeptidase activity"/>
    <property type="evidence" value="ECO:0007669"/>
    <property type="project" value="UniProtKB-KW"/>
</dbReference>
<dbReference type="EnsemblMetazoa" id="XM_020003420.1">
    <property type="protein sequence ID" value="XP_019858979.1"/>
    <property type="gene ID" value="LOC100640340"/>
</dbReference>
<accession>A0AAN0JPN0</accession>
<dbReference type="GO" id="GO:0004177">
    <property type="term" value="F:aminopeptidase activity"/>
    <property type="evidence" value="ECO:0007669"/>
    <property type="project" value="UniProtKB-KW"/>
</dbReference>
<evidence type="ECO:0000313" key="15">
    <source>
        <dbReference type="EnsemblMetazoa" id="XP_019858979.1"/>
    </source>
</evidence>
<dbReference type="PANTHER" id="PTHR23422:SF11">
    <property type="entry name" value="DIPEPTIDYL PEPTIDASE 3"/>
    <property type="match status" value="1"/>
</dbReference>
<evidence type="ECO:0000313" key="16">
    <source>
        <dbReference type="Proteomes" id="UP000007879"/>
    </source>
</evidence>
<evidence type="ECO:0000256" key="10">
    <source>
        <dbReference type="ARBA" id="ARBA00022801"/>
    </source>
</evidence>
<reference evidence="15" key="2">
    <citation type="submission" date="2024-06" db="UniProtKB">
        <authorList>
            <consortium name="EnsemblMetazoa"/>
        </authorList>
    </citation>
    <scope>IDENTIFICATION</scope>
</reference>
<evidence type="ECO:0000256" key="12">
    <source>
        <dbReference type="ARBA" id="ARBA00023049"/>
    </source>
</evidence>
<comment type="similarity">
    <text evidence="4">Belongs to the peptidase M49 family.</text>
</comment>
<evidence type="ECO:0000256" key="6">
    <source>
        <dbReference type="ARBA" id="ARBA00022438"/>
    </source>
</evidence>
<dbReference type="RefSeq" id="XP_019858979.1">
    <property type="nucleotide sequence ID" value="XM_020003420.1"/>
</dbReference>
<dbReference type="GO" id="GO:0046872">
    <property type="term" value="F:metal ion binding"/>
    <property type="evidence" value="ECO:0007669"/>
    <property type="project" value="UniProtKB-KW"/>
</dbReference>
<dbReference type="EC" id="3.4.14.4" evidence="5"/>
<name>A0AAN0JPN0_AMPQE</name>
<sequence length="319" mass="36158">SAFDRFLIILSPSLGFVAVVNKSMSSKFSQLVDSAQEFLPLLPWGVEFEKDKFLRPDFTSLDVVSFASSGIPACINIPNYDEIRQNEGFKNVSLGNVLSAASQDKRVTFLTTEDQGVFTDLRGKAFEVQVGLHELLGHGSGKLFSKDKNGVFNFEQDKVINPLTGDKIRSWYNPGETWDTQFSTIASTYEECRAECVSIYLSTDRNILRIFGYEGAEAEDIMYVNWLSMLRAGLIALEFYTPETKKWRQAHMQARYVILRVLMDSDTPVFNIESVTGSDGKPDLLIRFDRNKLETIAKPMVLLFLMSLIVHLRESFPHF</sequence>
<evidence type="ECO:0000256" key="4">
    <source>
        <dbReference type="ARBA" id="ARBA00010200"/>
    </source>
</evidence>
<organism evidence="15 16">
    <name type="scientific">Amphimedon queenslandica</name>
    <name type="common">Sponge</name>
    <dbReference type="NCBI Taxonomy" id="400682"/>
    <lineage>
        <taxon>Eukaryota</taxon>
        <taxon>Metazoa</taxon>
        <taxon>Porifera</taxon>
        <taxon>Demospongiae</taxon>
        <taxon>Heteroscleromorpha</taxon>
        <taxon>Haplosclerida</taxon>
        <taxon>Niphatidae</taxon>
        <taxon>Amphimedon</taxon>
    </lineage>
</organism>
<dbReference type="Gene3D" id="3.30.540.30">
    <property type="match status" value="1"/>
</dbReference>
<keyword evidence="9" id="KW-0479">Metal-binding</keyword>
<evidence type="ECO:0000256" key="2">
    <source>
        <dbReference type="ARBA" id="ARBA00001947"/>
    </source>
</evidence>
<evidence type="ECO:0000256" key="9">
    <source>
        <dbReference type="ARBA" id="ARBA00022723"/>
    </source>
</evidence>
<comment type="cofactor">
    <cofactor evidence="2">
        <name>Zn(2+)</name>
        <dbReference type="ChEBI" id="CHEBI:29105"/>
    </cofactor>
</comment>
<comment type="subcellular location">
    <subcellularLocation>
        <location evidence="3">Cytoplasm</location>
    </subcellularLocation>
</comment>
<dbReference type="GO" id="GO:0005737">
    <property type="term" value="C:cytoplasm"/>
    <property type="evidence" value="ECO:0007669"/>
    <property type="project" value="UniProtKB-SubCell"/>
</dbReference>
<dbReference type="KEGG" id="aqu:100640340"/>
<keyword evidence="7" id="KW-0963">Cytoplasm</keyword>
<dbReference type="FunFam" id="3.30.540.30:FF:000001">
    <property type="entry name" value="Dipeptidyl peptidase 3"/>
    <property type="match status" value="1"/>
</dbReference>
<dbReference type="InterPro" id="IPR039461">
    <property type="entry name" value="Peptidase_M49"/>
</dbReference>
<protein>
    <recommendedName>
        <fullName evidence="5">dipeptidyl-peptidase III</fullName>
        <ecNumber evidence="5">3.4.14.4</ecNumber>
    </recommendedName>
    <alternativeName>
        <fullName evidence="13">Dipeptidyl aminopeptidase III</fullName>
    </alternativeName>
    <alternativeName>
        <fullName evidence="14">Dipeptidyl peptidase III</fullName>
    </alternativeName>
</protein>
<evidence type="ECO:0000256" key="3">
    <source>
        <dbReference type="ARBA" id="ARBA00004496"/>
    </source>
</evidence>
<dbReference type="GO" id="GO:0006508">
    <property type="term" value="P:proteolysis"/>
    <property type="evidence" value="ECO:0007669"/>
    <property type="project" value="UniProtKB-KW"/>
</dbReference>
<keyword evidence="16" id="KW-1185">Reference proteome</keyword>
<evidence type="ECO:0000256" key="8">
    <source>
        <dbReference type="ARBA" id="ARBA00022670"/>
    </source>
</evidence>
<reference evidence="16" key="1">
    <citation type="journal article" date="2010" name="Nature">
        <title>The Amphimedon queenslandica genome and the evolution of animal complexity.</title>
        <authorList>
            <person name="Srivastava M."/>
            <person name="Simakov O."/>
            <person name="Chapman J."/>
            <person name="Fahey B."/>
            <person name="Gauthier M.E."/>
            <person name="Mitros T."/>
            <person name="Richards G.S."/>
            <person name="Conaco C."/>
            <person name="Dacre M."/>
            <person name="Hellsten U."/>
            <person name="Larroux C."/>
            <person name="Putnam N.H."/>
            <person name="Stanke M."/>
            <person name="Adamska M."/>
            <person name="Darling A."/>
            <person name="Degnan S.M."/>
            <person name="Oakley T.H."/>
            <person name="Plachetzki D.C."/>
            <person name="Zhai Y."/>
            <person name="Adamski M."/>
            <person name="Calcino A."/>
            <person name="Cummins S.F."/>
            <person name="Goodstein D.M."/>
            <person name="Harris C."/>
            <person name="Jackson D.J."/>
            <person name="Leys S.P."/>
            <person name="Shu S."/>
            <person name="Woodcroft B.J."/>
            <person name="Vervoort M."/>
            <person name="Kosik K.S."/>
            <person name="Manning G."/>
            <person name="Degnan B.M."/>
            <person name="Rokhsar D.S."/>
        </authorList>
    </citation>
    <scope>NUCLEOTIDE SEQUENCE [LARGE SCALE GENOMIC DNA]</scope>
</reference>
<keyword evidence="11" id="KW-0862">Zinc</keyword>
<dbReference type="GO" id="GO:0008239">
    <property type="term" value="F:dipeptidyl-peptidase activity"/>
    <property type="evidence" value="ECO:0007669"/>
    <property type="project" value="UniProtKB-EC"/>
</dbReference>
<evidence type="ECO:0000256" key="11">
    <source>
        <dbReference type="ARBA" id="ARBA00022833"/>
    </source>
</evidence>
<dbReference type="Pfam" id="PF03571">
    <property type="entry name" value="Peptidase_M49"/>
    <property type="match status" value="1"/>
</dbReference>
<dbReference type="Proteomes" id="UP000007879">
    <property type="component" value="Unassembled WGS sequence"/>
</dbReference>
<keyword evidence="8" id="KW-0645">Protease</keyword>
<evidence type="ECO:0000256" key="5">
    <source>
        <dbReference type="ARBA" id="ARBA00012063"/>
    </source>
</evidence>
<evidence type="ECO:0000256" key="14">
    <source>
        <dbReference type="ARBA" id="ARBA00032119"/>
    </source>
</evidence>
<keyword evidence="10" id="KW-0378">Hydrolase</keyword>
<evidence type="ECO:0000256" key="13">
    <source>
        <dbReference type="ARBA" id="ARBA00031288"/>
    </source>
</evidence>
<keyword evidence="6" id="KW-0031">Aminopeptidase</keyword>
<comment type="catalytic activity">
    <reaction evidence="1">
        <text>Release of an N-terminal dipeptide from a peptide comprising four or more residues, with broad specificity. Also acts on dipeptidyl 2-naphthylamides.</text>
        <dbReference type="EC" id="3.4.14.4"/>
    </reaction>
</comment>
<dbReference type="GeneID" id="100640340"/>
<evidence type="ECO:0000256" key="1">
    <source>
        <dbReference type="ARBA" id="ARBA00001336"/>
    </source>
</evidence>
<evidence type="ECO:0000256" key="7">
    <source>
        <dbReference type="ARBA" id="ARBA00022490"/>
    </source>
</evidence>